<dbReference type="Pfam" id="PF20150">
    <property type="entry name" value="2EXR"/>
    <property type="match status" value="1"/>
</dbReference>
<dbReference type="EMBL" id="JAAMPI010000027">
    <property type="protein sequence ID" value="KAF4637322.1"/>
    <property type="molecule type" value="Genomic_DNA"/>
</dbReference>
<dbReference type="Proteomes" id="UP000566819">
    <property type="component" value="Unassembled WGS sequence"/>
</dbReference>
<keyword evidence="3" id="KW-1185">Reference proteome</keyword>
<dbReference type="OrthoDB" id="3505331at2759"/>
<accession>A0A8H4RWJ6</accession>
<comment type="caution">
    <text evidence="2">The sequence shown here is derived from an EMBL/GenBank/DDBJ whole genome shotgun (WGS) entry which is preliminary data.</text>
</comment>
<sequence length="310" mass="35032">MSFAALHSHFREKNAPSFSLLTSTQEKSTAALPNFGIFTLFPQLPTELRLKIWEYATSPRVVELVISSPPVNPFQDRFQYTPVPPRIEQVGMFHACQESRAIAKKRYILQPGLHPRLLVPLHPENDIVLIPSLNALDEFLSPRFWRHQGEDFQAVGISTIAIDLKFQPAAISGNGQKIFFDTIGTDTELTKLVERATKFLKDLKRVYICAGAEEVAEITRKLQLYLEGKKAAELAKPPRAIRRWQRPSKEWNVPAMAFIKYEVAPLFSEMPARNASSASISNMMAGRACFGKVPFRDNNPALLSQFHRAQ</sequence>
<name>A0A8H4RWJ6_9HELO</name>
<evidence type="ECO:0000313" key="2">
    <source>
        <dbReference type="EMBL" id="KAF4637322.1"/>
    </source>
</evidence>
<reference evidence="2 3" key="1">
    <citation type="submission" date="2020-03" db="EMBL/GenBank/DDBJ databases">
        <title>Draft Genome Sequence of Cudoniella acicularis.</title>
        <authorList>
            <person name="Buettner E."/>
            <person name="Kellner H."/>
        </authorList>
    </citation>
    <scope>NUCLEOTIDE SEQUENCE [LARGE SCALE GENOMIC DNA]</scope>
    <source>
        <strain evidence="2 3">DSM 108380</strain>
    </source>
</reference>
<dbReference type="AlphaFoldDB" id="A0A8H4RWJ6"/>
<protein>
    <recommendedName>
        <fullName evidence="1">2EXR domain-containing protein</fullName>
    </recommendedName>
</protein>
<dbReference type="PANTHER" id="PTHR35910:SF6">
    <property type="entry name" value="2EXR DOMAIN-CONTAINING PROTEIN"/>
    <property type="match status" value="1"/>
</dbReference>
<dbReference type="InterPro" id="IPR045518">
    <property type="entry name" value="2EXR"/>
</dbReference>
<proteinExistence type="predicted"/>
<feature type="domain" description="2EXR" evidence="1">
    <location>
        <begin position="38"/>
        <end position="128"/>
    </location>
</feature>
<evidence type="ECO:0000313" key="3">
    <source>
        <dbReference type="Proteomes" id="UP000566819"/>
    </source>
</evidence>
<evidence type="ECO:0000259" key="1">
    <source>
        <dbReference type="Pfam" id="PF20150"/>
    </source>
</evidence>
<organism evidence="2 3">
    <name type="scientific">Cudoniella acicularis</name>
    <dbReference type="NCBI Taxonomy" id="354080"/>
    <lineage>
        <taxon>Eukaryota</taxon>
        <taxon>Fungi</taxon>
        <taxon>Dikarya</taxon>
        <taxon>Ascomycota</taxon>
        <taxon>Pezizomycotina</taxon>
        <taxon>Leotiomycetes</taxon>
        <taxon>Helotiales</taxon>
        <taxon>Tricladiaceae</taxon>
        <taxon>Cudoniella</taxon>
    </lineage>
</organism>
<gene>
    <name evidence="2" type="ORF">G7Y89_g769</name>
</gene>
<dbReference type="PANTHER" id="PTHR35910">
    <property type="entry name" value="2EXR DOMAIN-CONTAINING PROTEIN"/>
    <property type="match status" value="1"/>
</dbReference>